<reference evidence="2 3" key="1">
    <citation type="journal article" date="2019" name="Anaerobe">
        <title>Detection of Robinsoniella peoriensis in multiple bone samples of a trauma patient.</title>
        <authorList>
            <person name="Schrottner P."/>
            <person name="Hartwich K."/>
            <person name="Bunk B."/>
            <person name="Schober I."/>
            <person name="Helbig S."/>
            <person name="Rudolph W.W."/>
            <person name="Gunzer F."/>
        </authorList>
    </citation>
    <scope>NUCLEOTIDE SEQUENCE [LARGE SCALE GENOMIC DNA]</scope>
    <source>
        <strain evidence="2 3">DSM 106044</strain>
    </source>
</reference>
<dbReference type="AlphaFoldDB" id="A0A4U8Q8G7"/>
<evidence type="ECO:0000313" key="2">
    <source>
        <dbReference type="EMBL" id="TLD01201.1"/>
    </source>
</evidence>
<feature type="transmembrane region" description="Helical" evidence="1">
    <location>
        <begin position="226"/>
        <end position="249"/>
    </location>
</feature>
<evidence type="ECO:0000313" key="3">
    <source>
        <dbReference type="Proteomes" id="UP000306509"/>
    </source>
</evidence>
<dbReference type="STRING" id="180332.GCA_000797495_04928"/>
<dbReference type="EMBL" id="QGQD01000043">
    <property type="protein sequence ID" value="TLD01201.1"/>
    <property type="molecule type" value="Genomic_DNA"/>
</dbReference>
<feature type="transmembrane region" description="Helical" evidence="1">
    <location>
        <begin position="261"/>
        <end position="280"/>
    </location>
</feature>
<keyword evidence="3" id="KW-1185">Reference proteome</keyword>
<evidence type="ECO:0008006" key="4">
    <source>
        <dbReference type="Google" id="ProtNLM"/>
    </source>
</evidence>
<dbReference type="InterPro" id="IPR021552">
    <property type="entry name" value="ArsP_2"/>
</dbReference>
<dbReference type="RefSeq" id="WP_138002382.1">
    <property type="nucleotide sequence ID" value="NZ_QGQD01000043.1"/>
</dbReference>
<dbReference type="Pfam" id="PF11449">
    <property type="entry name" value="ArsP_2"/>
    <property type="match status" value="2"/>
</dbReference>
<accession>A0A4U8Q8G7</accession>
<evidence type="ECO:0000256" key="1">
    <source>
        <dbReference type="SAM" id="Phobius"/>
    </source>
</evidence>
<protein>
    <recommendedName>
        <fullName evidence="4">Arsenic efflux protein</fullName>
    </recommendedName>
</protein>
<keyword evidence="1" id="KW-1133">Transmembrane helix</keyword>
<name>A0A4U8Q8G7_9FIRM</name>
<organism evidence="2 3">
    <name type="scientific">Robinsoniella peoriensis</name>
    <dbReference type="NCBI Taxonomy" id="180332"/>
    <lineage>
        <taxon>Bacteria</taxon>
        <taxon>Bacillati</taxon>
        <taxon>Bacillota</taxon>
        <taxon>Clostridia</taxon>
        <taxon>Lachnospirales</taxon>
        <taxon>Lachnospiraceae</taxon>
        <taxon>Robinsoniella</taxon>
    </lineage>
</organism>
<dbReference type="NCBIfam" id="NF037962">
    <property type="entry name" value="arsenic_eff"/>
    <property type="match status" value="1"/>
</dbReference>
<dbReference type="Proteomes" id="UP000306509">
    <property type="component" value="Unassembled WGS sequence"/>
</dbReference>
<proteinExistence type="predicted"/>
<keyword evidence="1" id="KW-0472">Membrane</keyword>
<gene>
    <name evidence="2" type="ORF">DSM106044_01993</name>
</gene>
<feature type="transmembrane region" description="Helical" evidence="1">
    <location>
        <begin position="107"/>
        <end position="125"/>
    </location>
</feature>
<feature type="transmembrane region" description="Helical" evidence="1">
    <location>
        <begin position="166"/>
        <end position="186"/>
    </location>
</feature>
<keyword evidence="1" id="KW-0812">Transmembrane</keyword>
<feature type="transmembrane region" description="Helical" evidence="1">
    <location>
        <begin position="75"/>
        <end position="95"/>
    </location>
</feature>
<feature type="transmembrane region" description="Helical" evidence="1">
    <location>
        <begin position="13"/>
        <end position="30"/>
    </location>
</feature>
<comment type="caution">
    <text evidence="2">The sequence shown here is derived from an EMBL/GenBank/DDBJ whole genome shotgun (WGS) entry which is preliminary data.</text>
</comment>
<sequence length="283" mass="30121">MFTEALREAFFDSLQMLPFLFAAFLILEAVEHYSSGFMKKALYKVGKAGPVAGSVLGCIPQCGFSVIAANLYSGGIITLGTLLAVFIATSDEAILILMGNPGRGTDILNLIITKIIIAVVAGYGVDIFFRSRSEGKKEIGEICDHCGCHEGHGGILMPAMRHTAKIFLYVLVFNLVLEVALDWIGAQRLSEYLLKDSLIQPFIAALIGMIPNCASSVILTELYLSGAISFASVVSGLCTGAGIGLVVLLKMNHNPKENLKIVGLLYGISVVAGVVIQVFGGLF</sequence>